<evidence type="ECO:0000313" key="1">
    <source>
        <dbReference type="EMBL" id="KAF2669860.1"/>
    </source>
</evidence>
<accession>A0A6A6UDC9</accession>
<dbReference type="EMBL" id="MU004234">
    <property type="protein sequence ID" value="KAF2669860.1"/>
    <property type="molecule type" value="Genomic_DNA"/>
</dbReference>
<evidence type="ECO:0000313" key="2">
    <source>
        <dbReference type="Proteomes" id="UP000799302"/>
    </source>
</evidence>
<reference evidence="1" key="1">
    <citation type="journal article" date="2020" name="Stud. Mycol.">
        <title>101 Dothideomycetes genomes: a test case for predicting lifestyles and emergence of pathogens.</title>
        <authorList>
            <person name="Haridas S."/>
            <person name="Albert R."/>
            <person name="Binder M."/>
            <person name="Bloem J."/>
            <person name="Labutti K."/>
            <person name="Salamov A."/>
            <person name="Andreopoulos B."/>
            <person name="Baker S."/>
            <person name="Barry K."/>
            <person name="Bills G."/>
            <person name="Bluhm B."/>
            <person name="Cannon C."/>
            <person name="Castanera R."/>
            <person name="Culley D."/>
            <person name="Daum C."/>
            <person name="Ezra D."/>
            <person name="Gonzalez J."/>
            <person name="Henrissat B."/>
            <person name="Kuo A."/>
            <person name="Liang C."/>
            <person name="Lipzen A."/>
            <person name="Lutzoni F."/>
            <person name="Magnuson J."/>
            <person name="Mondo S."/>
            <person name="Nolan M."/>
            <person name="Ohm R."/>
            <person name="Pangilinan J."/>
            <person name="Park H.-J."/>
            <person name="Ramirez L."/>
            <person name="Alfaro M."/>
            <person name="Sun H."/>
            <person name="Tritt A."/>
            <person name="Yoshinaga Y."/>
            <person name="Zwiers L.-H."/>
            <person name="Turgeon B."/>
            <person name="Goodwin S."/>
            <person name="Spatafora J."/>
            <person name="Crous P."/>
            <person name="Grigoriev I."/>
        </authorList>
    </citation>
    <scope>NUCLEOTIDE SEQUENCE</scope>
    <source>
        <strain evidence="1">CBS 115976</strain>
    </source>
</reference>
<organism evidence="1 2">
    <name type="scientific">Microthyrium microscopicum</name>
    <dbReference type="NCBI Taxonomy" id="703497"/>
    <lineage>
        <taxon>Eukaryota</taxon>
        <taxon>Fungi</taxon>
        <taxon>Dikarya</taxon>
        <taxon>Ascomycota</taxon>
        <taxon>Pezizomycotina</taxon>
        <taxon>Dothideomycetes</taxon>
        <taxon>Dothideomycetes incertae sedis</taxon>
        <taxon>Microthyriales</taxon>
        <taxon>Microthyriaceae</taxon>
        <taxon>Microthyrium</taxon>
    </lineage>
</organism>
<keyword evidence="2" id="KW-1185">Reference proteome</keyword>
<dbReference type="AlphaFoldDB" id="A0A6A6UDC9"/>
<gene>
    <name evidence="1" type="ORF">BT63DRAFT_454042</name>
</gene>
<sequence>MSTGQRYDDPFQHFTEDDFTMFADSAFDTPVATFREDDNFQPFSQGFVDCNQDLGLSVSSRPYYNEQAAATQAHFNTPYLDQLNTVDSLPWNNTGPLHDMVFSSNIDKEPGSFAYDFEKMPIGQNNQSTLSFNALDVPLTSSDDSTTTWHSELNNVECALDDSALTEDRKGHCRTSELEPIIDDLLSTVSLPRRKKQQSMNAILENDSLQENAILENDSLQDYAPPMQSNTN</sequence>
<name>A0A6A6UDC9_9PEZI</name>
<dbReference type="Proteomes" id="UP000799302">
    <property type="component" value="Unassembled WGS sequence"/>
</dbReference>
<protein>
    <submittedName>
        <fullName evidence="1">Uncharacterized protein</fullName>
    </submittedName>
</protein>
<proteinExistence type="predicted"/>